<dbReference type="RefSeq" id="WP_305730427.1">
    <property type="nucleotide sequence ID" value="NZ_JAUZEA010000006.1"/>
</dbReference>
<accession>A0AAP5F1Y9</accession>
<evidence type="ECO:0000313" key="2">
    <source>
        <dbReference type="Proteomes" id="UP001240529"/>
    </source>
</evidence>
<proteinExistence type="predicted"/>
<organism evidence="1 2">
    <name type="scientific">Stenotrophomonas geniculata</name>
    <dbReference type="NCBI Taxonomy" id="86188"/>
    <lineage>
        <taxon>Bacteria</taxon>
        <taxon>Pseudomonadati</taxon>
        <taxon>Pseudomonadota</taxon>
        <taxon>Gammaproteobacteria</taxon>
        <taxon>Lysobacterales</taxon>
        <taxon>Lysobacteraceae</taxon>
        <taxon>Stenotrophomonas</taxon>
    </lineage>
</organism>
<sequence>MSTLDQVLQLASRIPDDSLRESLVRLTRALGPHLLDFDEMWTFAGLAKISGIAQDDPVLFDAIRILSSPSPVRVLDMHFLYYSPEGDGEGEVMEDHDIADAYRLGYLVDPHTGAELHDFEDHLVPYFQVRKEASGG</sequence>
<gene>
    <name evidence="1" type="ORF">Q0031_13850</name>
</gene>
<protein>
    <submittedName>
        <fullName evidence="1">Uncharacterized protein</fullName>
    </submittedName>
</protein>
<name>A0AAP5F1Y9_9GAMM</name>
<evidence type="ECO:0000313" key="1">
    <source>
        <dbReference type="EMBL" id="MDQ7952871.1"/>
    </source>
</evidence>
<dbReference type="EMBL" id="JAVIAC010000006">
    <property type="protein sequence ID" value="MDQ7952871.1"/>
    <property type="molecule type" value="Genomic_DNA"/>
</dbReference>
<reference evidence="1" key="1">
    <citation type="submission" date="2023-07" db="EMBL/GenBank/DDBJ databases">
        <authorList>
            <person name="Shahid S."/>
            <person name="Akbar M.Y."/>
            <person name="Ajmal W."/>
            <person name="Ansari A."/>
            <person name="Ghazanfar S."/>
        </authorList>
    </citation>
    <scope>NUCLEOTIDE SEQUENCE</scope>
    <source>
        <strain evidence="1">NIGAB</strain>
    </source>
</reference>
<dbReference type="Proteomes" id="UP001240529">
    <property type="component" value="Unassembled WGS sequence"/>
</dbReference>
<dbReference type="AlphaFoldDB" id="A0AAP5F1Y9"/>
<comment type="caution">
    <text evidence="1">The sequence shown here is derived from an EMBL/GenBank/DDBJ whole genome shotgun (WGS) entry which is preliminary data.</text>
</comment>